<evidence type="ECO:0000313" key="2">
    <source>
        <dbReference type="Proteomes" id="UP000184112"/>
    </source>
</evidence>
<dbReference type="GO" id="GO:0016874">
    <property type="term" value="F:ligase activity"/>
    <property type="evidence" value="ECO:0007669"/>
    <property type="project" value="UniProtKB-KW"/>
</dbReference>
<evidence type="ECO:0000313" key="1">
    <source>
        <dbReference type="EMBL" id="SHG31345.1"/>
    </source>
</evidence>
<dbReference type="EMBL" id="FQWH01000002">
    <property type="protein sequence ID" value="SHG31345.1"/>
    <property type="molecule type" value="Genomic_DNA"/>
</dbReference>
<dbReference type="Pfam" id="PF13563">
    <property type="entry name" value="2_5_RNA_ligase2"/>
    <property type="match status" value="1"/>
</dbReference>
<accession>A0A1M5IT17</accession>
<dbReference type="Gene3D" id="3.90.1140.10">
    <property type="entry name" value="Cyclic phosphodiesterase"/>
    <property type="match status" value="1"/>
</dbReference>
<reference evidence="1 2" key="1">
    <citation type="submission" date="2016-11" db="EMBL/GenBank/DDBJ databases">
        <authorList>
            <person name="Jaros S."/>
            <person name="Januszkiewicz K."/>
            <person name="Wedrychowicz H."/>
        </authorList>
    </citation>
    <scope>NUCLEOTIDE SEQUENCE [LARGE SCALE GENOMIC DNA]</scope>
    <source>
        <strain evidence="1 2">DSM 6792</strain>
    </source>
</reference>
<keyword evidence="1" id="KW-0436">Ligase</keyword>
<sequence>MNLTEHYNQLYTTSSKSILTGKYSIDSEIKNESDSRFGITLLIRPSNEIKANIQVLLNELKQVEPEQYYYPDSDIHITVMSIISCSENFNLSHISPNDYIQLICKSLVDVDKITIQFKGITASPSAIMIQGFPTDETLNNLRNKLREDFKNSQLQQSIDSRYTISTAHATVMRFQEKLLDPEKLIQTAEKYRDYDFGEFNVKSLELVYNDWYQRKSNTKVLGEFCLR</sequence>
<gene>
    <name evidence="1" type="ORF">SAMN05444388_102236</name>
</gene>
<protein>
    <submittedName>
        <fullName evidence="1">2'-5' RNA ligase superfamily protein</fullName>
    </submittedName>
</protein>
<name>A0A1M5IT17_FLAJO</name>
<dbReference type="SUPFAM" id="SSF55144">
    <property type="entry name" value="LigT-like"/>
    <property type="match status" value="1"/>
</dbReference>
<dbReference type="InterPro" id="IPR009097">
    <property type="entry name" value="Cyclic_Pdiesterase"/>
</dbReference>
<dbReference type="RefSeq" id="WP_073408515.1">
    <property type="nucleotide sequence ID" value="NZ_FQWH01000002.1"/>
</dbReference>
<proteinExistence type="predicted"/>
<dbReference type="AlphaFoldDB" id="A0A1M5IT17"/>
<organism evidence="1 2">
    <name type="scientific">Flavobacterium johnsoniae</name>
    <name type="common">Cytophaga johnsonae</name>
    <dbReference type="NCBI Taxonomy" id="986"/>
    <lineage>
        <taxon>Bacteria</taxon>
        <taxon>Pseudomonadati</taxon>
        <taxon>Bacteroidota</taxon>
        <taxon>Flavobacteriia</taxon>
        <taxon>Flavobacteriales</taxon>
        <taxon>Flavobacteriaceae</taxon>
        <taxon>Flavobacterium</taxon>
    </lineage>
</organism>
<dbReference type="Proteomes" id="UP000184112">
    <property type="component" value="Unassembled WGS sequence"/>
</dbReference>